<evidence type="ECO:0000256" key="11">
    <source>
        <dbReference type="RuleBase" id="RU003357"/>
    </source>
</evidence>
<dbReference type="InterPro" id="IPR012910">
    <property type="entry name" value="Plug_dom"/>
</dbReference>
<dbReference type="AlphaFoldDB" id="A0AAD0W897"/>
<dbReference type="PANTHER" id="PTHR47234">
    <property type="match status" value="1"/>
</dbReference>
<evidence type="ECO:0000256" key="12">
    <source>
        <dbReference type="SAM" id="SignalP"/>
    </source>
</evidence>
<dbReference type="Pfam" id="PF07715">
    <property type="entry name" value="Plug"/>
    <property type="match status" value="1"/>
</dbReference>
<keyword evidence="8 15" id="KW-0675">Receptor</keyword>
<dbReference type="PROSITE" id="PS52016">
    <property type="entry name" value="TONB_DEPENDENT_REC_3"/>
    <property type="match status" value="1"/>
</dbReference>
<comment type="subcellular location">
    <subcellularLocation>
        <location evidence="1 10">Cell outer membrane</location>
        <topology evidence="1 10">Multi-pass membrane protein</topology>
    </subcellularLocation>
</comment>
<keyword evidence="3 10" id="KW-0813">Transport</keyword>
<proteinExistence type="inferred from homology"/>
<reference evidence="15 16" key="1">
    <citation type="submission" date="2018-08" db="EMBL/GenBank/DDBJ databases">
        <title>Complete genome sequence of JP2-74.</title>
        <authorList>
            <person name="Wu L."/>
        </authorList>
    </citation>
    <scope>NUCLEOTIDE SEQUENCE [LARGE SCALE GENOMIC DNA]</scope>
    <source>
        <strain evidence="15 16">JP2-74</strain>
    </source>
</reference>
<evidence type="ECO:0000256" key="9">
    <source>
        <dbReference type="ARBA" id="ARBA00023237"/>
    </source>
</evidence>
<protein>
    <submittedName>
        <fullName evidence="15">TonB-dependent receptor</fullName>
    </submittedName>
</protein>
<keyword evidence="5 10" id="KW-0812">Transmembrane</keyword>
<dbReference type="SUPFAM" id="SSF56935">
    <property type="entry name" value="Porins"/>
    <property type="match status" value="1"/>
</dbReference>
<dbReference type="Gene3D" id="2.40.170.20">
    <property type="entry name" value="TonB-dependent receptor, beta-barrel domain"/>
    <property type="match status" value="1"/>
</dbReference>
<dbReference type="CDD" id="cd01347">
    <property type="entry name" value="ligand_gated_channel"/>
    <property type="match status" value="1"/>
</dbReference>
<dbReference type="RefSeq" id="WP_019100425.1">
    <property type="nucleotide sequence ID" value="NZ_CP031968.1"/>
</dbReference>
<feature type="domain" description="TonB-dependent receptor-like beta-barrel" evidence="13">
    <location>
        <begin position="302"/>
        <end position="808"/>
    </location>
</feature>
<evidence type="ECO:0000256" key="5">
    <source>
        <dbReference type="ARBA" id="ARBA00022692"/>
    </source>
</evidence>
<organism evidence="15 16">
    <name type="scientific">Chromobacterium rhizoryzae</name>
    <dbReference type="NCBI Taxonomy" id="1778675"/>
    <lineage>
        <taxon>Bacteria</taxon>
        <taxon>Pseudomonadati</taxon>
        <taxon>Pseudomonadota</taxon>
        <taxon>Betaproteobacteria</taxon>
        <taxon>Neisseriales</taxon>
        <taxon>Chromobacteriaceae</taxon>
        <taxon>Chromobacterium</taxon>
    </lineage>
</organism>
<evidence type="ECO:0000259" key="14">
    <source>
        <dbReference type="Pfam" id="PF07715"/>
    </source>
</evidence>
<evidence type="ECO:0000256" key="1">
    <source>
        <dbReference type="ARBA" id="ARBA00004571"/>
    </source>
</evidence>
<evidence type="ECO:0000313" key="16">
    <source>
        <dbReference type="Proteomes" id="UP000259465"/>
    </source>
</evidence>
<dbReference type="Pfam" id="PF00593">
    <property type="entry name" value="TonB_dep_Rec_b-barrel"/>
    <property type="match status" value="1"/>
</dbReference>
<dbReference type="Proteomes" id="UP000259465">
    <property type="component" value="Chromosome"/>
</dbReference>
<dbReference type="InterPro" id="IPR000531">
    <property type="entry name" value="Beta-barrel_TonB"/>
</dbReference>
<dbReference type="GeneID" id="58560591"/>
<feature type="signal peptide" evidence="12">
    <location>
        <begin position="1"/>
        <end position="25"/>
    </location>
</feature>
<accession>A0AAD0W897</accession>
<keyword evidence="7 10" id="KW-0472">Membrane</keyword>
<dbReference type="Gene3D" id="2.170.130.10">
    <property type="entry name" value="TonB-dependent receptor, plug domain"/>
    <property type="match status" value="1"/>
</dbReference>
<dbReference type="InterPro" id="IPR037066">
    <property type="entry name" value="Plug_dom_sf"/>
</dbReference>
<dbReference type="InterPro" id="IPR036942">
    <property type="entry name" value="Beta-barrel_TonB_sf"/>
</dbReference>
<keyword evidence="4 10" id="KW-1134">Transmembrane beta strand</keyword>
<keyword evidence="16" id="KW-1185">Reference proteome</keyword>
<feature type="chain" id="PRO_5042181142" evidence="12">
    <location>
        <begin position="26"/>
        <end position="846"/>
    </location>
</feature>
<dbReference type="EMBL" id="CP031968">
    <property type="protein sequence ID" value="AXT47170.1"/>
    <property type="molecule type" value="Genomic_DNA"/>
</dbReference>
<gene>
    <name evidence="15" type="ORF">D1345_13605</name>
</gene>
<keyword evidence="9 10" id="KW-0998">Cell outer membrane</keyword>
<feature type="domain" description="TonB-dependent receptor plug" evidence="14">
    <location>
        <begin position="47"/>
        <end position="161"/>
    </location>
</feature>
<sequence length="846" mass="90566">MNCRKKKIALALAMLGVGAASLAYADDNSATLDRVEVTGSNIKRSIKQEQAAPVTIIRTEDLSKQGLNTVEQVVNSLAANQSTQGASAAVGDSNGGASYANLRGLGSQYTLILLDGRRLANQPMDGYAVDLNAIPLSAVERVEVLRDGASAIYGTDAIGGVINFITKKSLTGFSIGGDLLDPKHGGGHEKSVNGSFGIGDLNKDGYNFYVAANYHKANPVFAVDRSFAIPKKPRLSTYAYPVNIQKPDGTMVNIGYPACSPPYSVSSGGMCKENYALFAGIQPEIEQASAVAKGALRIGDNHELSLQYLISRNKNTSSIQPGPTQLTVGDVTYPNGDVLYGRSIPLGNRVNEGDGTAQRLMLNLEGLVAGWDYKAGLGWSESYAKNVVVGGYLSNSKLQSGITSGSFDPTDTSVAGQAAWKNVAVTGTADTAKATVYSADLKVSKEVLQLPAGMMAVAFGVEARKEKLSHDYNYEVSQDAVGLGLDAAKSAAGQRNVNALFAEADIPVVKNLEAQLAVRYDRYSDFGSSVNPKVALRYQPMPQLMLRSSASTGFRAPSLYDVNQPNQVVNSAQGYYDPTYCPNGVAQPGAGPKACDGTLQRNLMTGGNKGLSPEKSSSLSFGIVIEPVKNLTASADFWWTMIHDTIGTVDEAVLLDPANAAKYAGLMSRDAKNDLNYISSQTLNLGTTSASGIDLKVSWASPRTAVGSFNIGLDGTYMTKYQYQVEKGGAYHNSLGVFVDTAPTFRWQHNLNLGWAQGAWSALLAQDYKSGYTDQDPSHSVRPYSTWNLSGSYVWDKKLTLTVGARNLFDQEPPVSNQQKTFQQGYDPRFTDPVGRAYFAKFNYKM</sequence>
<evidence type="ECO:0000256" key="3">
    <source>
        <dbReference type="ARBA" id="ARBA00022448"/>
    </source>
</evidence>
<evidence type="ECO:0000256" key="8">
    <source>
        <dbReference type="ARBA" id="ARBA00023170"/>
    </source>
</evidence>
<evidence type="ECO:0000256" key="4">
    <source>
        <dbReference type="ARBA" id="ARBA00022452"/>
    </source>
</evidence>
<dbReference type="PANTHER" id="PTHR47234:SF2">
    <property type="entry name" value="TONB-DEPENDENT RECEPTOR"/>
    <property type="match status" value="1"/>
</dbReference>
<evidence type="ECO:0000256" key="6">
    <source>
        <dbReference type="ARBA" id="ARBA00023077"/>
    </source>
</evidence>
<dbReference type="KEGG" id="crz:D1345_13605"/>
<name>A0AAD0W897_9NEIS</name>
<evidence type="ECO:0000256" key="2">
    <source>
        <dbReference type="ARBA" id="ARBA00009810"/>
    </source>
</evidence>
<evidence type="ECO:0000256" key="10">
    <source>
        <dbReference type="PROSITE-ProRule" id="PRU01360"/>
    </source>
</evidence>
<evidence type="ECO:0000256" key="7">
    <source>
        <dbReference type="ARBA" id="ARBA00023136"/>
    </source>
</evidence>
<dbReference type="GO" id="GO:0009279">
    <property type="term" value="C:cell outer membrane"/>
    <property type="evidence" value="ECO:0007669"/>
    <property type="project" value="UniProtKB-SubCell"/>
</dbReference>
<evidence type="ECO:0000313" key="15">
    <source>
        <dbReference type="EMBL" id="AXT47170.1"/>
    </source>
</evidence>
<evidence type="ECO:0000259" key="13">
    <source>
        <dbReference type="Pfam" id="PF00593"/>
    </source>
</evidence>
<keyword evidence="6 11" id="KW-0798">TonB box</keyword>
<dbReference type="InterPro" id="IPR039426">
    <property type="entry name" value="TonB-dep_rcpt-like"/>
</dbReference>
<keyword evidence="12" id="KW-0732">Signal</keyword>
<comment type="similarity">
    <text evidence="2 10 11">Belongs to the TonB-dependent receptor family.</text>
</comment>